<evidence type="ECO:0000313" key="3">
    <source>
        <dbReference type="Proteomes" id="UP000094389"/>
    </source>
</evidence>
<feature type="transmembrane region" description="Helical" evidence="1">
    <location>
        <begin position="12"/>
        <end position="29"/>
    </location>
</feature>
<reference evidence="2 3" key="1">
    <citation type="journal article" date="2016" name="Proc. Natl. Acad. Sci. U.S.A.">
        <title>Comparative genomics of biotechnologically important yeasts.</title>
        <authorList>
            <person name="Riley R."/>
            <person name="Haridas S."/>
            <person name="Wolfe K.H."/>
            <person name="Lopes M.R."/>
            <person name="Hittinger C.T."/>
            <person name="Goeker M."/>
            <person name="Salamov A.A."/>
            <person name="Wisecaver J.H."/>
            <person name="Long T.M."/>
            <person name="Calvey C.H."/>
            <person name="Aerts A.L."/>
            <person name="Barry K.W."/>
            <person name="Choi C."/>
            <person name="Clum A."/>
            <person name="Coughlan A.Y."/>
            <person name="Deshpande S."/>
            <person name="Douglass A.P."/>
            <person name="Hanson S.J."/>
            <person name="Klenk H.-P."/>
            <person name="LaButti K.M."/>
            <person name="Lapidus A."/>
            <person name="Lindquist E.A."/>
            <person name="Lipzen A.M."/>
            <person name="Meier-Kolthoff J.P."/>
            <person name="Ohm R.A."/>
            <person name="Otillar R.P."/>
            <person name="Pangilinan J.L."/>
            <person name="Peng Y."/>
            <person name="Rokas A."/>
            <person name="Rosa C.A."/>
            <person name="Scheuner C."/>
            <person name="Sibirny A.A."/>
            <person name="Slot J.C."/>
            <person name="Stielow J.B."/>
            <person name="Sun H."/>
            <person name="Kurtzman C.P."/>
            <person name="Blackwell M."/>
            <person name="Grigoriev I.V."/>
            <person name="Jeffries T.W."/>
        </authorList>
    </citation>
    <scope>NUCLEOTIDE SEQUENCE [LARGE SCALE GENOMIC DNA]</scope>
    <source>
        <strain evidence="3">ATCC 18201 / CBS 1600 / BCRC 20928 / JCM 3617 / NBRC 0987 / NRRL Y-1542</strain>
    </source>
</reference>
<dbReference type="AlphaFoldDB" id="A0A1E4S9J4"/>
<dbReference type="GeneID" id="30988459"/>
<evidence type="ECO:0000256" key="1">
    <source>
        <dbReference type="SAM" id="Phobius"/>
    </source>
</evidence>
<sequence>MSQLSPTIKKNLSNFGFVCSIAIGGMYLVKTTINKRRDKTFQPDHFTTYDESETNIARLQPGLPEPSPDIKRKSQYEAAPNAYQTRKQGDRISGILDMNWFKSSDKDK</sequence>
<keyword evidence="1" id="KW-0472">Membrane</keyword>
<keyword evidence="1" id="KW-1133">Transmembrane helix</keyword>
<dbReference type="Proteomes" id="UP000094389">
    <property type="component" value="Unassembled WGS sequence"/>
</dbReference>
<proteinExistence type="predicted"/>
<dbReference type="RefSeq" id="XP_020073193.1">
    <property type="nucleotide sequence ID" value="XM_020214063.1"/>
</dbReference>
<gene>
    <name evidence="2" type="ORF">CYBJADRAFT_165485</name>
</gene>
<keyword evidence="3" id="KW-1185">Reference proteome</keyword>
<evidence type="ECO:0000313" key="2">
    <source>
        <dbReference type="EMBL" id="ODV76154.1"/>
    </source>
</evidence>
<keyword evidence="1" id="KW-0812">Transmembrane</keyword>
<dbReference type="EMBL" id="KV453925">
    <property type="protein sequence ID" value="ODV76154.1"/>
    <property type="molecule type" value="Genomic_DNA"/>
</dbReference>
<dbReference type="OrthoDB" id="3999982at2759"/>
<name>A0A1E4S9J4_CYBJN</name>
<dbReference type="OMA" id="REQDYDI"/>
<accession>A0A1E4S9J4</accession>
<protein>
    <submittedName>
        <fullName evidence="2">Uncharacterized protein</fullName>
    </submittedName>
</protein>
<organism evidence="2 3">
    <name type="scientific">Cyberlindnera jadinii (strain ATCC 18201 / CBS 1600 / BCRC 20928 / JCM 3617 / NBRC 0987 / NRRL Y-1542)</name>
    <name type="common">Torula yeast</name>
    <name type="synonym">Candida utilis</name>
    <dbReference type="NCBI Taxonomy" id="983966"/>
    <lineage>
        <taxon>Eukaryota</taxon>
        <taxon>Fungi</taxon>
        <taxon>Dikarya</taxon>
        <taxon>Ascomycota</taxon>
        <taxon>Saccharomycotina</taxon>
        <taxon>Saccharomycetes</taxon>
        <taxon>Phaffomycetales</taxon>
        <taxon>Phaffomycetaceae</taxon>
        <taxon>Cyberlindnera</taxon>
    </lineage>
</organism>